<accession>A0A1B6MNR2</accession>
<feature type="non-terminal residue" evidence="1">
    <location>
        <position position="1"/>
    </location>
</feature>
<dbReference type="EMBL" id="GEBQ01002468">
    <property type="protein sequence ID" value="JAT37509.1"/>
    <property type="molecule type" value="Transcribed_RNA"/>
</dbReference>
<dbReference type="AlphaFoldDB" id="A0A1B6MNR2"/>
<sequence length="114" mass="13018">PLKIFYAPPGGRTSQVENPWFTPLNGGTHFKVFLQAISTTFLEIETFGETHFKVLLQAISVNFVEIETFAVINLDDFLKPQCSKNIPLEKTIYYFKENLAISREASPKMLQKYA</sequence>
<organism evidence="1">
    <name type="scientific">Graphocephala atropunctata</name>
    <dbReference type="NCBI Taxonomy" id="36148"/>
    <lineage>
        <taxon>Eukaryota</taxon>
        <taxon>Metazoa</taxon>
        <taxon>Ecdysozoa</taxon>
        <taxon>Arthropoda</taxon>
        <taxon>Hexapoda</taxon>
        <taxon>Insecta</taxon>
        <taxon>Pterygota</taxon>
        <taxon>Neoptera</taxon>
        <taxon>Paraneoptera</taxon>
        <taxon>Hemiptera</taxon>
        <taxon>Auchenorrhyncha</taxon>
        <taxon>Membracoidea</taxon>
        <taxon>Cicadellidae</taxon>
        <taxon>Cicadellinae</taxon>
        <taxon>Cicadellini</taxon>
        <taxon>Graphocephala</taxon>
    </lineage>
</organism>
<evidence type="ECO:0000313" key="1">
    <source>
        <dbReference type="EMBL" id="JAT37509.1"/>
    </source>
</evidence>
<name>A0A1B6MNR2_9HEMI</name>
<proteinExistence type="predicted"/>
<reference evidence="1" key="1">
    <citation type="submission" date="2015-11" db="EMBL/GenBank/DDBJ databases">
        <title>De novo transcriptome assembly of four potential Pierce s Disease insect vectors from Arizona vineyards.</title>
        <authorList>
            <person name="Tassone E.E."/>
        </authorList>
    </citation>
    <scope>NUCLEOTIDE SEQUENCE</scope>
</reference>
<gene>
    <name evidence="1" type="ORF">g.51276</name>
</gene>
<protein>
    <submittedName>
        <fullName evidence="1">Uncharacterized protein</fullName>
    </submittedName>
</protein>